<sequence>MEVVVPVQDFHSKSACTSPHVSAPSSPKRAGDDPFDLFRHYTSAPTSPTRAAAVYAHFNALASPDGAAVPFDWKEKPRTRKPTGSPAEDEPEEEDVEFAFDFSGYLDKEGLPVLTTADELFEEGMIRPLKPSSRLQQCPAADDRSGAASSPRGLWSPGHRGRGRAREEDSVPFAAPARERGREKTPAPPSFSPSRSRKGSRSLSPLRGGGSFFKTIPNPPATTTSTAALKNANAGGGSKKWRLKDLLLFRSASEGRATGNRSKDPLRKYTLLSSAALNNKVDAKNLKSSSFTSTDTTRSTRRGSGHSAFSHEKHYAANRAASEEMKKKTALPYRQSLFGCLRFNPAVLSISRGFGGNSFSRHE</sequence>
<dbReference type="Pfam" id="PF07816">
    <property type="entry name" value="DUF1645"/>
    <property type="match status" value="1"/>
</dbReference>
<dbReference type="PANTHER" id="PTHR33095:SF81">
    <property type="entry name" value="OS07G0619500 PROTEIN"/>
    <property type="match status" value="1"/>
</dbReference>
<keyword evidence="3" id="KW-1185">Reference proteome</keyword>
<accession>A0AAQ3JWA0</accession>
<dbReference type="InterPro" id="IPR012442">
    <property type="entry name" value="DUF1645_plant"/>
</dbReference>
<feature type="compositionally biased region" description="Low complexity" evidence="1">
    <location>
        <begin position="288"/>
        <end position="297"/>
    </location>
</feature>
<dbReference type="PANTHER" id="PTHR33095">
    <property type="entry name" value="OS07G0619500 PROTEIN"/>
    <property type="match status" value="1"/>
</dbReference>
<feature type="region of interest" description="Disordered" evidence="1">
    <location>
        <begin position="67"/>
        <end position="95"/>
    </location>
</feature>
<evidence type="ECO:0000256" key="1">
    <source>
        <dbReference type="SAM" id="MobiDB-lite"/>
    </source>
</evidence>
<evidence type="ECO:0000313" key="3">
    <source>
        <dbReference type="Proteomes" id="UP001327560"/>
    </source>
</evidence>
<feature type="region of interest" description="Disordered" evidence="1">
    <location>
        <begin position="14"/>
        <end position="34"/>
    </location>
</feature>
<name>A0AAQ3JWA0_9LILI</name>
<dbReference type="AlphaFoldDB" id="A0AAQ3JWA0"/>
<feature type="region of interest" description="Disordered" evidence="1">
    <location>
        <begin position="125"/>
        <end position="237"/>
    </location>
</feature>
<proteinExistence type="predicted"/>
<dbReference type="Proteomes" id="UP001327560">
    <property type="component" value="Chromosome 2"/>
</dbReference>
<reference evidence="2 3" key="1">
    <citation type="submission" date="2023-10" db="EMBL/GenBank/DDBJ databases">
        <title>Chromosome-scale genome assembly provides insights into flower coloration mechanisms of Canna indica.</title>
        <authorList>
            <person name="Li C."/>
        </authorList>
    </citation>
    <scope>NUCLEOTIDE SEQUENCE [LARGE SCALE GENOMIC DNA]</scope>
    <source>
        <tissue evidence="2">Flower</tissue>
    </source>
</reference>
<evidence type="ECO:0000313" key="2">
    <source>
        <dbReference type="EMBL" id="WOK96212.1"/>
    </source>
</evidence>
<protein>
    <submittedName>
        <fullName evidence="2">Uncharacterized protein</fullName>
    </submittedName>
</protein>
<feature type="compositionally biased region" description="Polar residues" evidence="1">
    <location>
        <begin position="14"/>
        <end position="25"/>
    </location>
</feature>
<organism evidence="2 3">
    <name type="scientific">Canna indica</name>
    <name type="common">Indian-shot</name>
    <dbReference type="NCBI Taxonomy" id="4628"/>
    <lineage>
        <taxon>Eukaryota</taxon>
        <taxon>Viridiplantae</taxon>
        <taxon>Streptophyta</taxon>
        <taxon>Embryophyta</taxon>
        <taxon>Tracheophyta</taxon>
        <taxon>Spermatophyta</taxon>
        <taxon>Magnoliopsida</taxon>
        <taxon>Liliopsida</taxon>
        <taxon>Zingiberales</taxon>
        <taxon>Cannaceae</taxon>
        <taxon>Canna</taxon>
    </lineage>
</organism>
<feature type="region of interest" description="Disordered" evidence="1">
    <location>
        <begin position="288"/>
        <end position="309"/>
    </location>
</feature>
<dbReference type="EMBL" id="CP136891">
    <property type="protein sequence ID" value="WOK96212.1"/>
    <property type="molecule type" value="Genomic_DNA"/>
</dbReference>
<feature type="compositionally biased region" description="Low complexity" evidence="1">
    <location>
        <begin position="201"/>
        <end position="228"/>
    </location>
</feature>
<gene>
    <name evidence="2" type="ORF">Cni_G04919</name>
</gene>